<dbReference type="Gene3D" id="1.10.1200.10">
    <property type="entry name" value="ACP-like"/>
    <property type="match status" value="1"/>
</dbReference>
<comment type="caution">
    <text evidence="2">The sequence shown here is derived from an EMBL/GenBank/DDBJ whole genome shotgun (WGS) entry which is preliminary data.</text>
</comment>
<name>A0A6L6GHE0_9GAMM</name>
<evidence type="ECO:0000259" key="1">
    <source>
        <dbReference type="PROSITE" id="PS50075"/>
    </source>
</evidence>
<sequence length="234" mass="26493">MFYSFPKKIQLQASLAKWALSSTDSVLLILGLDELQQDQNFEHSELNQHLTSLVKKAKTLEIPIVSLNTNELMNGMMFLGEQVSLRKQLIVTGKITAQAKQLIEYLGSVTENICIINDAILLSNIEQHIQWIESISKQKYHHTNTYTLLRLWTLSAPKEFILSSKGILLSIAEALDIEALEIDPTIDLKNYGLDSVSIVSLVGLWRANGANIQYEDFTKYPTLEKLLAYLVNRQ</sequence>
<dbReference type="SUPFAM" id="SSF47336">
    <property type="entry name" value="ACP-like"/>
    <property type="match status" value="1"/>
</dbReference>
<accession>A0A6L6GHE0</accession>
<evidence type="ECO:0000313" key="3">
    <source>
        <dbReference type="Proteomes" id="UP000473854"/>
    </source>
</evidence>
<gene>
    <name evidence="2" type="ORF">GIX10_10430</name>
</gene>
<dbReference type="AlphaFoldDB" id="A0A6L6GHE0"/>
<protein>
    <submittedName>
        <fullName evidence="2">Acyl carrier protein</fullName>
    </submittedName>
</protein>
<dbReference type="Proteomes" id="UP000473854">
    <property type="component" value="Unassembled WGS sequence"/>
</dbReference>
<reference evidence="2 3" key="1">
    <citation type="submission" date="2019-11" db="EMBL/GenBank/DDBJ databases">
        <authorList>
            <person name="An D."/>
        </authorList>
    </citation>
    <scope>NUCLEOTIDE SEQUENCE [LARGE SCALE GENOMIC DNA]</scope>
    <source>
        <strain evidence="2 3">YIM 103518</strain>
    </source>
</reference>
<dbReference type="InterPro" id="IPR009081">
    <property type="entry name" value="PP-bd_ACP"/>
</dbReference>
<feature type="domain" description="Carrier" evidence="1">
    <location>
        <begin position="159"/>
        <end position="234"/>
    </location>
</feature>
<dbReference type="EMBL" id="WLYL01000035">
    <property type="protein sequence ID" value="MTD11836.1"/>
    <property type="molecule type" value="Genomic_DNA"/>
</dbReference>
<proteinExistence type="predicted"/>
<organism evidence="2 3">
    <name type="scientific">Acinetobacter faecalis</name>
    <dbReference type="NCBI Taxonomy" id="2665161"/>
    <lineage>
        <taxon>Bacteria</taxon>
        <taxon>Pseudomonadati</taxon>
        <taxon>Pseudomonadota</taxon>
        <taxon>Gammaproteobacteria</taxon>
        <taxon>Moraxellales</taxon>
        <taxon>Moraxellaceae</taxon>
        <taxon>Acinetobacter</taxon>
    </lineage>
</organism>
<dbReference type="InterPro" id="IPR036736">
    <property type="entry name" value="ACP-like_sf"/>
</dbReference>
<dbReference type="RefSeq" id="WP_154773399.1">
    <property type="nucleotide sequence ID" value="NZ_WLYL01000035.1"/>
</dbReference>
<dbReference type="Pfam" id="PF00550">
    <property type="entry name" value="PP-binding"/>
    <property type="match status" value="1"/>
</dbReference>
<dbReference type="PROSITE" id="PS50075">
    <property type="entry name" value="CARRIER"/>
    <property type="match status" value="1"/>
</dbReference>
<evidence type="ECO:0000313" key="2">
    <source>
        <dbReference type="EMBL" id="MTD11836.1"/>
    </source>
</evidence>